<name>A0ABU3E6F7_9FLAO</name>
<protein>
    <recommendedName>
        <fullName evidence="4">KTSC domain-containing protein</fullName>
    </recommendedName>
</protein>
<reference evidence="2 3" key="1">
    <citation type="submission" date="2023-09" db="EMBL/GenBank/DDBJ databases">
        <authorList>
            <person name="Rey-Velasco X."/>
        </authorList>
    </citation>
    <scope>NUCLEOTIDE SEQUENCE [LARGE SCALE GENOMIC DNA]</scope>
    <source>
        <strain evidence="2 3">F188</strain>
    </source>
</reference>
<dbReference type="Proteomes" id="UP001261624">
    <property type="component" value="Unassembled WGS sequence"/>
</dbReference>
<evidence type="ECO:0008006" key="4">
    <source>
        <dbReference type="Google" id="ProtNLM"/>
    </source>
</evidence>
<gene>
    <name evidence="2" type="ORF">RM549_17445</name>
</gene>
<keyword evidence="3" id="KW-1185">Reference proteome</keyword>
<dbReference type="RefSeq" id="WP_311687165.1">
    <property type="nucleotide sequence ID" value="NZ_JAVRHM010000028.1"/>
</dbReference>
<comment type="caution">
    <text evidence="2">The sequence shown here is derived from an EMBL/GenBank/DDBJ whole genome shotgun (WGS) entry which is preliminary data.</text>
</comment>
<evidence type="ECO:0000313" key="3">
    <source>
        <dbReference type="Proteomes" id="UP001261624"/>
    </source>
</evidence>
<dbReference type="EMBL" id="JAVRHM010000028">
    <property type="protein sequence ID" value="MDT0691580.1"/>
    <property type="molecule type" value="Genomic_DNA"/>
</dbReference>
<sequence>MKKSILLLLFALLSFKSQSQSCEELIDFVKSESYGTTYSSPLSDAIAKVTFYTVRVDYNTHYFAIVCFKEQYSYGCSEYIYQVGSRTKFNYSMDYLDSAGKAFWNYIQPYHVNLDCSPSFE</sequence>
<evidence type="ECO:0000256" key="1">
    <source>
        <dbReference type="SAM" id="SignalP"/>
    </source>
</evidence>
<proteinExistence type="predicted"/>
<organism evidence="2 3">
    <name type="scientific">Autumnicola patrickiae</name>
    <dbReference type="NCBI Taxonomy" id="3075591"/>
    <lineage>
        <taxon>Bacteria</taxon>
        <taxon>Pseudomonadati</taxon>
        <taxon>Bacteroidota</taxon>
        <taxon>Flavobacteriia</taxon>
        <taxon>Flavobacteriales</taxon>
        <taxon>Flavobacteriaceae</taxon>
        <taxon>Autumnicola</taxon>
    </lineage>
</organism>
<evidence type="ECO:0000313" key="2">
    <source>
        <dbReference type="EMBL" id="MDT0691580.1"/>
    </source>
</evidence>
<accession>A0ABU3E6F7</accession>
<feature type="chain" id="PRO_5045567610" description="KTSC domain-containing protein" evidence="1">
    <location>
        <begin position="20"/>
        <end position="121"/>
    </location>
</feature>
<keyword evidence="1" id="KW-0732">Signal</keyword>
<feature type="signal peptide" evidence="1">
    <location>
        <begin position="1"/>
        <end position="19"/>
    </location>
</feature>